<reference evidence="9 10" key="1">
    <citation type="submission" date="2019-03" db="EMBL/GenBank/DDBJ databases">
        <title>Genomic Encyclopedia of Archaeal and Bacterial Type Strains, Phase II (KMG-II): from individual species to whole genera.</title>
        <authorList>
            <person name="Goeker M."/>
        </authorList>
    </citation>
    <scope>NUCLEOTIDE SEQUENCE [LARGE SCALE GENOMIC DNA]</scope>
    <source>
        <strain evidence="9 10">RL-C</strain>
    </source>
</reference>
<dbReference type="PANTHER" id="PTHR45846">
    <property type="entry name" value="TRNA-DIHYDROURIDINE(47) SYNTHASE [NAD(P)(+)]-LIKE"/>
    <property type="match status" value="1"/>
</dbReference>
<evidence type="ECO:0000256" key="5">
    <source>
        <dbReference type="PIRNR" id="PIRNR006621"/>
    </source>
</evidence>
<proteinExistence type="inferred from homology"/>
<dbReference type="GO" id="GO:0003723">
    <property type="term" value="F:RNA binding"/>
    <property type="evidence" value="ECO:0007669"/>
    <property type="project" value="TreeGrafter"/>
</dbReference>
<name>A0A4R2EJT0_9BACT</name>
<dbReference type="RefSeq" id="WP_131839026.1">
    <property type="nucleotide sequence ID" value="NZ_SLWB01000006.1"/>
</dbReference>
<sequence length="316" mass="35345">MKLYLAPIQGFTNSIFRSYIVQANGNVTKVFSPFIDAKRYRKEGEKVLKDIVKSIDGNQPLIPQVLGSNSEEICTVLNRFKELGFEEANINMGCPFPPVATKQMGSGLIPFPEKIDEILAAALQVGIRISVKIRLGWSNSEELEAVIPILNKYDLAEVIIHPRYGKQQYKGEVDMNAFERYAKMLKAPVGYSGDICTVAQLEGLKERFPFVDSWMIGRGAISNPIIFKTIEGAEPSRKEVALAVKQVHNLLFDEFSASLSGPSHLMNKIKPYWDYFEIAFLPDLKQLVKKTVKAGTVANYQAAANDLFAKASREFE</sequence>
<evidence type="ECO:0000313" key="10">
    <source>
        <dbReference type="Proteomes" id="UP000294830"/>
    </source>
</evidence>
<dbReference type="PANTHER" id="PTHR45846:SF1">
    <property type="entry name" value="TRNA-DIHYDROURIDINE(47) SYNTHASE [NAD(P)(+)]-LIKE"/>
    <property type="match status" value="1"/>
</dbReference>
<evidence type="ECO:0000259" key="8">
    <source>
        <dbReference type="Pfam" id="PF01207"/>
    </source>
</evidence>
<comment type="function">
    <text evidence="5">Catalyzes the synthesis of 5,6-dihydrouridine (D), a modified base found in the D-loop of most tRNAs, via the reduction of the C5-C6 double bond in target uridines.</text>
</comment>
<evidence type="ECO:0000313" key="9">
    <source>
        <dbReference type="EMBL" id="TCN68437.1"/>
    </source>
</evidence>
<evidence type="ECO:0000256" key="7">
    <source>
        <dbReference type="PIRSR" id="PIRSR006621-2"/>
    </source>
</evidence>
<comment type="cofactor">
    <cofactor evidence="5 7">
        <name>FMN</name>
        <dbReference type="ChEBI" id="CHEBI:58210"/>
    </cofactor>
</comment>
<dbReference type="InterPro" id="IPR013785">
    <property type="entry name" value="Aldolase_TIM"/>
</dbReference>
<protein>
    <recommendedName>
        <fullName evidence="5">tRNA-dihydrouridine synthase</fullName>
        <ecNumber evidence="5">1.3.1.-</ecNumber>
    </recommendedName>
</protein>
<dbReference type="Proteomes" id="UP000294830">
    <property type="component" value="Unassembled WGS sequence"/>
</dbReference>
<dbReference type="AlphaFoldDB" id="A0A4R2EJT0"/>
<feature type="binding site" evidence="7">
    <location>
        <position position="64"/>
    </location>
    <ligand>
        <name>FMN</name>
        <dbReference type="ChEBI" id="CHEBI:58210"/>
    </ligand>
</feature>
<dbReference type="GO" id="GO:0017150">
    <property type="term" value="F:tRNA dihydrouridine synthase activity"/>
    <property type="evidence" value="ECO:0007669"/>
    <property type="project" value="InterPro"/>
</dbReference>
<comment type="similarity">
    <text evidence="5">Belongs to the dus family.</text>
</comment>
<accession>A0A4R2EJT0</accession>
<keyword evidence="2 5" id="KW-0288">FMN</keyword>
<keyword evidence="3 5" id="KW-0819">tRNA processing</keyword>
<feature type="binding site" evidence="7">
    <location>
        <position position="161"/>
    </location>
    <ligand>
        <name>FMN</name>
        <dbReference type="ChEBI" id="CHEBI:58210"/>
    </ligand>
</feature>
<gene>
    <name evidence="9" type="ORF">CLV25_10619</name>
</gene>
<keyword evidence="7" id="KW-0547">Nucleotide-binding</keyword>
<dbReference type="Gene3D" id="3.20.20.70">
    <property type="entry name" value="Aldolase class I"/>
    <property type="match status" value="1"/>
</dbReference>
<dbReference type="EC" id="1.3.1.-" evidence="5"/>
<dbReference type="EMBL" id="SLWB01000006">
    <property type="protein sequence ID" value="TCN68437.1"/>
    <property type="molecule type" value="Genomic_DNA"/>
</dbReference>
<evidence type="ECO:0000256" key="3">
    <source>
        <dbReference type="ARBA" id="ARBA00022694"/>
    </source>
</evidence>
<feature type="active site" description="Proton donor" evidence="6">
    <location>
        <position position="94"/>
    </location>
</feature>
<keyword evidence="4 5" id="KW-0560">Oxidoreductase</keyword>
<dbReference type="PIRSF" id="PIRSF006621">
    <property type="entry name" value="Dus"/>
    <property type="match status" value="1"/>
</dbReference>
<organism evidence="9 10">
    <name type="scientific">Acetobacteroides hydrogenigenes</name>
    <dbReference type="NCBI Taxonomy" id="979970"/>
    <lineage>
        <taxon>Bacteria</taxon>
        <taxon>Pseudomonadati</taxon>
        <taxon>Bacteroidota</taxon>
        <taxon>Bacteroidia</taxon>
        <taxon>Bacteroidales</taxon>
        <taxon>Rikenellaceae</taxon>
        <taxon>Acetobacteroides</taxon>
    </lineage>
</organism>
<dbReference type="OrthoDB" id="9764501at2"/>
<dbReference type="Pfam" id="PF01207">
    <property type="entry name" value="Dus"/>
    <property type="match status" value="1"/>
</dbReference>
<dbReference type="InterPro" id="IPR001269">
    <property type="entry name" value="DUS_fam"/>
</dbReference>
<keyword evidence="10" id="KW-1185">Reference proteome</keyword>
<dbReference type="CDD" id="cd02801">
    <property type="entry name" value="DUS_like_FMN"/>
    <property type="match status" value="1"/>
</dbReference>
<keyword evidence="1 5" id="KW-0285">Flavoprotein</keyword>
<dbReference type="InterPro" id="IPR035587">
    <property type="entry name" value="DUS-like_FMN-bd"/>
</dbReference>
<evidence type="ECO:0000256" key="1">
    <source>
        <dbReference type="ARBA" id="ARBA00022630"/>
    </source>
</evidence>
<evidence type="ECO:0000256" key="2">
    <source>
        <dbReference type="ARBA" id="ARBA00022643"/>
    </source>
</evidence>
<dbReference type="SUPFAM" id="SSF51395">
    <property type="entry name" value="FMN-linked oxidoreductases"/>
    <property type="match status" value="1"/>
</dbReference>
<comment type="caution">
    <text evidence="9">The sequence shown here is derived from an EMBL/GenBank/DDBJ whole genome shotgun (WGS) entry which is preliminary data.</text>
</comment>
<feature type="domain" description="DUS-like FMN-binding" evidence="8">
    <location>
        <begin position="5"/>
        <end position="278"/>
    </location>
</feature>
<feature type="binding site" evidence="7">
    <location>
        <position position="132"/>
    </location>
    <ligand>
        <name>FMN</name>
        <dbReference type="ChEBI" id="CHEBI:58210"/>
    </ligand>
</feature>
<evidence type="ECO:0000256" key="6">
    <source>
        <dbReference type="PIRSR" id="PIRSR006621-1"/>
    </source>
</evidence>
<dbReference type="GO" id="GO:0050660">
    <property type="term" value="F:flavin adenine dinucleotide binding"/>
    <property type="evidence" value="ECO:0007669"/>
    <property type="project" value="InterPro"/>
</dbReference>
<evidence type="ECO:0000256" key="4">
    <source>
        <dbReference type="ARBA" id="ARBA00023002"/>
    </source>
</evidence>
<feature type="binding site" evidence="7">
    <location>
        <begin position="217"/>
        <end position="218"/>
    </location>
    <ligand>
        <name>FMN</name>
        <dbReference type="ChEBI" id="CHEBI:58210"/>
    </ligand>
</feature>